<reference evidence="1" key="2">
    <citation type="submission" date="2015-07" db="EMBL/GenBank/DDBJ databases">
        <authorList>
            <person name="Noorani M."/>
        </authorList>
    </citation>
    <scope>NUCLEOTIDE SEQUENCE</scope>
    <source>
        <strain evidence="1">Yugu1</strain>
    </source>
</reference>
<evidence type="ECO:0000313" key="1">
    <source>
        <dbReference type="EMBL" id="RCV26291.1"/>
    </source>
</evidence>
<gene>
    <name evidence="1" type="ORF">SETIT_5G233500v2</name>
</gene>
<dbReference type="AlphaFoldDB" id="A0A368R7X5"/>
<sequence length="35" mass="3748">MAAFGRRGTRVHGSVRPASLSTRVHMPVSVKLNTA</sequence>
<dbReference type="EMBL" id="CM003532">
    <property type="protein sequence ID" value="RCV26291.1"/>
    <property type="molecule type" value="Genomic_DNA"/>
</dbReference>
<proteinExistence type="predicted"/>
<organism evidence="1">
    <name type="scientific">Setaria italica</name>
    <name type="common">Foxtail millet</name>
    <name type="synonym">Panicum italicum</name>
    <dbReference type="NCBI Taxonomy" id="4555"/>
    <lineage>
        <taxon>Eukaryota</taxon>
        <taxon>Viridiplantae</taxon>
        <taxon>Streptophyta</taxon>
        <taxon>Embryophyta</taxon>
        <taxon>Tracheophyta</taxon>
        <taxon>Spermatophyta</taxon>
        <taxon>Magnoliopsida</taxon>
        <taxon>Liliopsida</taxon>
        <taxon>Poales</taxon>
        <taxon>Poaceae</taxon>
        <taxon>PACMAD clade</taxon>
        <taxon>Panicoideae</taxon>
        <taxon>Panicodae</taxon>
        <taxon>Paniceae</taxon>
        <taxon>Cenchrinae</taxon>
        <taxon>Setaria</taxon>
    </lineage>
</organism>
<accession>A0A368R7X5</accession>
<name>A0A368R7X5_SETIT</name>
<protein>
    <submittedName>
        <fullName evidence="1">Uncharacterized protein</fullName>
    </submittedName>
</protein>
<reference evidence="1" key="1">
    <citation type="journal article" date="2012" name="Nat. Biotechnol.">
        <title>Reference genome sequence of the model plant Setaria.</title>
        <authorList>
            <person name="Bennetzen J.L."/>
            <person name="Schmutz J."/>
            <person name="Wang H."/>
            <person name="Percifield R."/>
            <person name="Hawkins J."/>
            <person name="Pontaroli A.C."/>
            <person name="Estep M."/>
            <person name="Feng L."/>
            <person name="Vaughn J.N."/>
            <person name="Grimwood J."/>
            <person name="Jenkins J."/>
            <person name="Barry K."/>
            <person name="Lindquist E."/>
            <person name="Hellsten U."/>
            <person name="Deshpande S."/>
            <person name="Wang X."/>
            <person name="Wu X."/>
            <person name="Mitros T."/>
            <person name="Triplett J."/>
            <person name="Yang X."/>
            <person name="Ye C.Y."/>
            <person name="Mauro-Herrera M."/>
            <person name="Wang L."/>
            <person name="Li P."/>
            <person name="Sharma M."/>
            <person name="Sharma R."/>
            <person name="Ronald P.C."/>
            <person name="Panaud O."/>
            <person name="Kellogg E.A."/>
            <person name="Brutnell T.P."/>
            <person name="Doust A.N."/>
            <person name="Tuskan G.A."/>
            <person name="Rokhsar D."/>
            <person name="Devos K.M."/>
        </authorList>
    </citation>
    <scope>NUCLEOTIDE SEQUENCE [LARGE SCALE GENOMIC DNA]</scope>
    <source>
        <strain evidence="1">Yugu1</strain>
    </source>
</reference>